<dbReference type="OrthoDB" id="3223377at2759"/>
<feature type="transmembrane region" description="Helical" evidence="2">
    <location>
        <begin position="177"/>
        <end position="199"/>
    </location>
</feature>
<dbReference type="Proteomes" id="UP000298327">
    <property type="component" value="Unassembled WGS sequence"/>
</dbReference>
<dbReference type="AlphaFoldDB" id="A0A4Y9Y4P5"/>
<keyword evidence="2" id="KW-0812">Transmembrane</keyword>
<evidence type="ECO:0000256" key="2">
    <source>
        <dbReference type="SAM" id="Phobius"/>
    </source>
</evidence>
<reference evidence="4 5" key="1">
    <citation type="submission" date="2019-02" db="EMBL/GenBank/DDBJ databases">
        <title>Genome sequencing of the rare red list fungi Dentipellis fragilis.</title>
        <authorList>
            <person name="Buettner E."/>
            <person name="Kellner H."/>
        </authorList>
    </citation>
    <scope>NUCLEOTIDE SEQUENCE [LARGE SCALE GENOMIC DNA]</scope>
    <source>
        <strain evidence="4 5">DSM 105465</strain>
    </source>
</reference>
<name>A0A4Y9Y4P5_9AGAM</name>
<dbReference type="STRING" id="205917.A0A4Y9Y4P5"/>
<keyword evidence="2" id="KW-0472">Membrane</keyword>
<feature type="transmembrane region" description="Helical" evidence="2">
    <location>
        <begin position="255"/>
        <end position="274"/>
    </location>
</feature>
<protein>
    <recommendedName>
        <fullName evidence="3">DUF6534 domain-containing protein</fullName>
    </recommendedName>
</protein>
<keyword evidence="2" id="KW-1133">Transmembrane helix</keyword>
<feature type="transmembrane region" description="Helical" evidence="2">
    <location>
        <begin position="106"/>
        <end position="130"/>
    </location>
</feature>
<organism evidence="4 5">
    <name type="scientific">Dentipellis fragilis</name>
    <dbReference type="NCBI Taxonomy" id="205917"/>
    <lineage>
        <taxon>Eukaryota</taxon>
        <taxon>Fungi</taxon>
        <taxon>Dikarya</taxon>
        <taxon>Basidiomycota</taxon>
        <taxon>Agaricomycotina</taxon>
        <taxon>Agaricomycetes</taxon>
        <taxon>Russulales</taxon>
        <taxon>Hericiaceae</taxon>
        <taxon>Dentipellis</taxon>
    </lineage>
</organism>
<dbReference type="EMBL" id="SEOQ01000749">
    <property type="protein sequence ID" value="TFY57464.1"/>
    <property type="molecule type" value="Genomic_DNA"/>
</dbReference>
<evidence type="ECO:0000256" key="1">
    <source>
        <dbReference type="SAM" id="MobiDB-lite"/>
    </source>
</evidence>
<feature type="transmembrane region" description="Helical" evidence="2">
    <location>
        <begin position="211"/>
        <end position="234"/>
    </location>
</feature>
<accession>A0A4Y9Y4P5</accession>
<evidence type="ECO:0000259" key="3">
    <source>
        <dbReference type="Pfam" id="PF20152"/>
    </source>
</evidence>
<comment type="caution">
    <text evidence="4">The sequence shown here is derived from an EMBL/GenBank/DDBJ whole genome shotgun (WGS) entry which is preliminary data.</text>
</comment>
<proteinExistence type="predicted"/>
<dbReference type="Pfam" id="PF20152">
    <property type="entry name" value="DUF6534"/>
    <property type="match status" value="1"/>
</dbReference>
<dbReference type="PANTHER" id="PTHR40465">
    <property type="entry name" value="CHROMOSOME 1, WHOLE GENOME SHOTGUN SEQUENCE"/>
    <property type="match status" value="1"/>
</dbReference>
<evidence type="ECO:0000313" key="5">
    <source>
        <dbReference type="Proteomes" id="UP000298327"/>
    </source>
</evidence>
<dbReference type="PANTHER" id="PTHR40465:SF1">
    <property type="entry name" value="DUF6534 DOMAIN-CONTAINING PROTEIN"/>
    <property type="match status" value="1"/>
</dbReference>
<sequence>MRSATFAAITSRLEYRSRIHSFCLSADFRAHEPGRDVVTLRLPRVSYIADMAHIQPSIAAHLFRTSNGLGPILMGSMMNVLLLGVMIIQCFVYFERYKRDRPMIKSIVGLLLFLDCLSSAFAMAMTYNYLVTNFANPPAIAVTNIGIDPYPLLTGVTSLVVQCFFAWRILVLTKSRLLSLVIMILSVIQMRTMIGGIIVKDFVKLDQIKQISLIWLLGSVLTDAIITVSLVAVLSRKTGIAATDNLTSKIVRLTVQTGLATTTFALGTVIAYLVSSSTMHLAFGLPLSKLYTNSLLSSLNARGQWSDEGFSTAHRSGKVESSLAYSVPSVIVTVNQSEHSHPFSAKYDSNRDIDAESHEMPIFGKRDQDAESSNKISISHPYANNA</sequence>
<feature type="transmembrane region" description="Helical" evidence="2">
    <location>
        <begin position="72"/>
        <end position="94"/>
    </location>
</feature>
<dbReference type="InterPro" id="IPR045339">
    <property type="entry name" value="DUF6534"/>
</dbReference>
<evidence type="ECO:0000313" key="4">
    <source>
        <dbReference type="EMBL" id="TFY57464.1"/>
    </source>
</evidence>
<feature type="region of interest" description="Disordered" evidence="1">
    <location>
        <begin position="364"/>
        <end position="386"/>
    </location>
</feature>
<feature type="transmembrane region" description="Helical" evidence="2">
    <location>
        <begin position="150"/>
        <end position="170"/>
    </location>
</feature>
<feature type="domain" description="DUF6534" evidence="3">
    <location>
        <begin position="219"/>
        <end position="303"/>
    </location>
</feature>
<feature type="compositionally biased region" description="Polar residues" evidence="1">
    <location>
        <begin position="371"/>
        <end position="386"/>
    </location>
</feature>
<keyword evidence="5" id="KW-1185">Reference proteome</keyword>
<gene>
    <name evidence="4" type="ORF">EVG20_g8541</name>
</gene>